<reference evidence="3" key="1">
    <citation type="journal article" date="2006" name="PLoS Biol.">
        <title>Macronuclear genome sequence of the ciliate Tetrahymena thermophila, a model eukaryote.</title>
        <authorList>
            <person name="Eisen J.A."/>
            <person name="Coyne R.S."/>
            <person name="Wu M."/>
            <person name="Wu D."/>
            <person name="Thiagarajan M."/>
            <person name="Wortman J.R."/>
            <person name="Badger J.H."/>
            <person name="Ren Q."/>
            <person name="Amedeo P."/>
            <person name="Jones K.M."/>
            <person name="Tallon L.J."/>
            <person name="Delcher A.L."/>
            <person name="Salzberg S.L."/>
            <person name="Silva J.C."/>
            <person name="Haas B.J."/>
            <person name="Majoros W.H."/>
            <person name="Farzad M."/>
            <person name="Carlton J.M."/>
            <person name="Smith R.K. Jr."/>
            <person name="Garg J."/>
            <person name="Pearlman R.E."/>
            <person name="Karrer K.M."/>
            <person name="Sun L."/>
            <person name="Manning G."/>
            <person name="Elde N.C."/>
            <person name="Turkewitz A.P."/>
            <person name="Asai D.J."/>
            <person name="Wilkes D.E."/>
            <person name="Wang Y."/>
            <person name="Cai H."/>
            <person name="Collins K."/>
            <person name="Stewart B.A."/>
            <person name="Lee S.R."/>
            <person name="Wilamowska K."/>
            <person name="Weinberg Z."/>
            <person name="Ruzzo W.L."/>
            <person name="Wloga D."/>
            <person name="Gaertig J."/>
            <person name="Frankel J."/>
            <person name="Tsao C.-C."/>
            <person name="Gorovsky M.A."/>
            <person name="Keeling P.J."/>
            <person name="Waller R.F."/>
            <person name="Patron N.J."/>
            <person name="Cherry J.M."/>
            <person name="Stover N.A."/>
            <person name="Krieger C.J."/>
            <person name="del Toro C."/>
            <person name="Ryder H.F."/>
            <person name="Williamson S.C."/>
            <person name="Barbeau R.A."/>
            <person name="Hamilton E.P."/>
            <person name="Orias E."/>
        </authorList>
    </citation>
    <scope>NUCLEOTIDE SEQUENCE [LARGE SCALE GENOMIC DNA]</scope>
    <source>
        <strain evidence="3">SB210</strain>
    </source>
</reference>
<organism evidence="2 3">
    <name type="scientific">Tetrahymena thermophila (strain SB210)</name>
    <dbReference type="NCBI Taxonomy" id="312017"/>
    <lineage>
        <taxon>Eukaryota</taxon>
        <taxon>Sar</taxon>
        <taxon>Alveolata</taxon>
        <taxon>Ciliophora</taxon>
        <taxon>Intramacronucleata</taxon>
        <taxon>Oligohymenophorea</taxon>
        <taxon>Hymenostomatida</taxon>
        <taxon>Tetrahymenina</taxon>
        <taxon>Tetrahymenidae</taxon>
        <taxon>Tetrahymena</taxon>
    </lineage>
</organism>
<dbReference type="GeneID" id="24439923"/>
<keyword evidence="3" id="KW-1185">Reference proteome</keyword>
<keyword evidence="1" id="KW-0472">Membrane</keyword>
<gene>
    <name evidence="2" type="ORF">TTHERM_000630537</name>
</gene>
<feature type="transmembrane region" description="Helical" evidence="1">
    <location>
        <begin position="72"/>
        <end position="92"/>
    </location>
</feature>
<dbReference type="KEGG" id="tet:TTHERM_000630537"/>
<protein>
    <submittedName>
        <fullName evidence="2">Transmembrane protein, putative</fullName>
    </submittedName>
</protein>
<feature type="transmembrane region" description="Helical" evidence="1">
    <location>
        <begin position="163"/>
        <end position="182"/>
    </location>
</feature>
<feature type="transmembrane region" description="Helical" evidence="1">
    <location>
        <begin position="30"/>
        <end position="51"/>
    </location>
</feature>
<keyword evidence="1" id="KW-1133">Transmembrane helix</keyword>
<sequence length="228" mass="27213">MVFIVFILLLLFWFLIYRLMKNYEVPSQMVFQTLSIIQWIFSLLLSQAILNSKLENQIVFRTFRFIQSEIQVYYVILILSYILFELVAQQILKQLHSIQLINLCLMSLTLVIPLIHQNSWVEAICIVRYSKLSKIPFNLKNILLVYGMEQTLPYHIINMVYQLIYSFSSLVMLPYCLILFILNKYCANVIYMLILIIIMAIYTTIKINLPQIQQSIQYIRQRQILFIF</sequence>
<dbReference type="Proteomes" id="UP000009168">
    <property type="component" value="Unassembled WGS sequence"/>
</dbReference>
<dbReference type="AlphaFoldDB" id="W7X580"/>
<evidence type="ECO:0000313" key="2">
    <source>
        <dbReference type="EMBL" id="EWS72562.1"/>
    </source>
</evidence>
<name>W7X580_TETTS</name>
<proteinExistence type="predicted"/>
<dbReference type="RefSeq" id="XP_012654845.1">
    <property type="nucleotide sequence ID" value="XM_012799391.1"/>
</dbReference>
<feature type="transmembrane region" description="Helical" evidence="1">
    <location>
        <begin position="98"/>
        <end position="116"/>
    </location>
</feature>
<feature type="transmembrane region" description="Helical" evidence="1">
    <location>
        <begin position="189"/>
        <end position="205"/>
    </location>
</feature>
<evidence type="ECO:0000256" key="1">
    <source>
        <dbReference type="SAM" id="Phobius"/>
    </source>
</evidence>
<accession>W7X580</accession>
<evidence type="ECO:0000313" key="3">
    <source>
        <dbReference type="Proteomes" id="UP000009168"/>
    </source>
</evidence>
<keyword evidence="1 2" id="KW-0812">Transmembrane</keyword>
<dbReference type="EMBL" id="GG662532">
    <property type="protein sequence ID" value="EWS72562.1"/>
    <property type="molecule type" value="Genomic_DNA"/>
</dbReference>
<dbReference type="InParanoid" id="W7X580"/>